<name>A0ABU7IUL8_9FLAO</name>
<dbReference type="Pfam" id="PF19578">
    <property type="entry name" value="DUF6090"/>
    <property type="match status" value="1"/>
</dbReference>
<evidence type="ECO:0000256" key="1">
    <source>
        <dbReference type="SAM" id="Phobius"/>
    </source>
</evidence>
<evidence type="ECO:0000313" key="3">
    <source>
        <dbReference type="Proteomes" id="UP001356308"/>
    </source>
</evidence>
<keyword evidence="1" id="KW-0812">Transmembrane</keyword>
<organism evidence="2 3">
    <name type="scientific">Maribacter cobaltidurans</name>
    <dbReference type="NCBI Taxonomy" id="1178778"/>
    <lineage>
        <taxon>Bacteria</taxon>
        <taxon>Pseudomonadati</taxon>
        <taxon>Bacteroidota</taxon>
        <taxon>Flavobacteriia</taxon>
        <taxon>Flavobacteriales</taxon>
        <taxon>Flavobacteriaceae</taxon>
        <taxon>Maribacter</taxon>
    </lineage>
</organism>
<gene>
    <name evidence="2" type="ORF">V1I91_10950</name>
</gene>
<sequence>MIKFYRKIRQNLLSEGKTGKYLKYAIGEIVLVVIGILIALSINNWNENRKGRNKEQIVLENLKEDFLANQSIIDRSLAVHKYHLDELYSYLKHLGPSVPALTDSIYKFDVSDYGKLNLIDGTLKAVINTDIFGIIQNELLKKKLSTYPSTFAAYKEFEDVNRDIVINKHRALGEQYTSILRLDKSLLGISEPHKSDFLGWARDPQHQNNTVNRINIIRNKLIPALIEVQTKNYEILKLLDEEIRD</sequence>
<keyword evidence="1" id="KW-1133">Transmembrane helix</keyword>
<evidence type="ECO:0000313" key="2">
    <source>
        <dbReference type="EMBL" id="MEE1976589.1"/>
    </source>
</evidence>
<dbReference type="InterPro" id="IPR045749">
    <property type="entry name" value="DUF6090"/>
</dbReference>
<dbReference type="Proteomes" id="UP001356308">
    <property type="component" value="Unassembled WGS sequence"/>
</dbReference>
<dbReference type="EMBL" id="JAZDDG010000004">
    <property type="protein sequence ID" value="MEE1976589.1"/>
    <property type="molecule type" value="Genomic_DNA"/>
</dbReference>
<proteinExistence type="predicted"/>
<reference evidence="2 3" key="1">
    <citation type="submission" date="2024-01" db="EMBL/GenBank/DDBJ databases">
        <title>Maribacter spp. originated from different algae showed divergent polysaccharides utilization ability.</title>
        <authorList>
            <person name="Wang H."/>
            <person name="Wu Y."/>
        </authorList>
    </citation>
    <scope>NUCLEOTIDE SEQUENCE [LARGE SCALE GENOMIC DNA]</scope>
    <source>
        <strain evidence="2 3">PR1</strain>
    </source>
</reference>
<comment type="caution">
    <text evidence="2">The sequence shown here is derived from an EMBL/GenBank/DDBJ whole genome shotgun (WGS) entry which is preliminary data.</text>
</comment>
<keyword evidence="3" id="KW-1185">Reference proteome</keyword>
<dbReference type="RefSeq" id="WP_272651283.1">
    <property type="nucleotide sequence ID" value="NZ_JAZDDG010000004.1"/>
</dbReference>
<accession>A0ABU7IUL8</accession>
<feature type="transmembrane region" description="Helical" evidence="1">
    <location>
        <begin position="21"/>
        <end position="42"/>
    </location>
</feature>
<keyword evidence="1" id="KW-0472">Membrane</keyword>
<protein>
    <submittedName>
        <fullName evidence="2">DUF6090 family protein</fullName>
    </submittedName>
</protein>